<dbReference type="RefSeq" id="WP_155175975.1">
    <property type="nucleotide sequence ID" value="NZ_BAAAFL010000012.1"/>
</dbReference>
<name>A0ABW9RW27_9BACT</name>
<keyword evidence="3" id="KW-1185">Reference proteome</keyword>
<dbReference type="EMBL" id="SMLW01000663">
    <property type="protein sequence ID" value="MTI28449.1"/>
    <property type="molecule type" value="Genomic_DNA"/>
</dbReference>
<reference evidence="2 3" key="1">
    <citation type="submission" date="2019-02" db="EMBL/GenBank/DDBJ databases">
        <authorList>
            <person name="Goldberg S.R."/>
            <person name="Haltli B.A."/>
            <person name="Correa H."/>
            <person name="Russell K.G."/>
        </authorList>
    </citation>
    <scope>NUCLEOTIDE SEQUENCE [LARGE SCALE GENOMIC DNA]</scope>
    <source>
        <strain evidence="2 3">JCM 16186</strain>
    </source>
</reference>
<proteinExistence type="predicted"/>
<dbReference type="SUPFAM" id="SSF55486">
    <property type="entry name" value="Metalloproteases ('zincins'), catalytic domain"/>
    <property type="match status" value="1"/>
</dbReference>
<feature type="chain" id="PRO_5047346571" evidence="1">
    <location>
        <begin position="28"/>
        <end position="258"/>
    </location>
</feature>
<accession>A0ABW9RW27</accession>
<feature type="signal peptide" evidence="1">
    <location>
        <begin position="1"/>
        <end position="27"/>
    </location>
</feature>
<dbReference type="Proteomes" id="UP000798808">
    <property type="component" value="Unassembled WGS sequence"/>
</dbReference>
<dbReference type="InterPro" id="IPR024079">
    <property type="entry name" value="MetalloPept_cat_dom_sf"/>
</dbReference>
<comment type="caution">
    <text evidence="2">The sequence shown here is derived from an EMBL/GenBank/DDBJ whole genome shotgun (WGS) entry which is preliminary data.</text>
</comment>
<dbReference type="Gene3D" id="3.40.390.10">
    <property type="entry name" value="Collagenase (Catalytic Domain)"/>
    <property type="match status" value="1"/>
</dbReference>
<evidence type="ECO:0000313" key="2">
    <source>
        <dbReference type="EMBL" id="MTI28449.1"/>
    </source>
</evidence>
<evidence type="ECO:0000313" key="3">
    <source>
        <dbReference type="Proteomes" id="UP000798808"/>
    </source>
</evidence>
<protein>
    <submittedName>
        <fullName evidence="2">Peptidase</fullName>
    </submittedName>
</protein>
<gene>
    <name evidence="2" type="ORF">E1163_26065</name>
</gene>
<organism evidence="2 3">
    <name type="scientific">Fulvivirga kasyanovii</name>
    <dbReference type="NCBI Taxonomy" id="396812"/>
    <lineage>
        <taxon>Bacteria</taxon>
        <taxon>Pseudomonadati</taxon>
        <taxon>Bacteroidota</taxon>
        <taxon>Cytophagia</taxon>
        <taxon>Cytophagales</taxon>
        <taxon>Fulvivirgaceae</taxon>
        <taxon>Fulvivirga</taxon>
    </lineage>
</organism>
<dbReference type="PROSITE" id="PS51257">
    <property type="entry name" value="PROKAR_LIPOPROTEIN"/>
    <property type="match status" value="1"/>
</dbReference>
<sequence length="258" mass="27663">MKINLLKYFAALSLILFSIFISGCSDDDENEATNNPSNNQNVGVSANDLLSSETYDNLIIEIQYATGYAPPAAAITNLKSFLQQHLNKSDISVITSEISAPGQAQYSASDIRAIEDNNRTQFTDGNTIAAYFFFADGGYSEDTDNAKVLGIAYLNTSMALFQKTIEDNSGGLGQPSTSLLTSTVMNHEFGHILGLVNNGTPLTTQHQDTAHGHHCDVEDCLMYWTAETGAGITDLLGMSSPPTLDTQCIADLKGNGGK</sequence>
<evidence type="ECO:0000256" key="1">
    <source>
        <dbReference type="SAM" id="SignalP"/>
    </source>
</evidence>
<keyword evidence="1" id="KW-0732">Signal</keyword>